<evidence type="ECO:0008006" key="9">
    <source>
        <dbReference type="Google" id="ProtNLM"/>
    </source>
</evidence>
<keyword evidence="2" id="KW-0819">tRNA processing</keyword>
<feature type="non-terminal residue" evidence="7">
    <location>
        <position position="1928"/>
    </location>
</feature>
<dbReference type="SUPFAM" id="SSF48371">
    <property type="entry name" value="ARM repeat"/>
    <property type="match status" value="1"/>
</dbReference>
<reference evidence="7 8" key="1">
    <citation type="journal article" date="2024" name="BMC Genomics">
        <title>Genome assembly of redclaw crayfish (Cherax quadricarinatus) provides insights into its immune adaptation and hypoxia tolerance.</title>
        <authorList>
            <person name="Liu Z."/>
            <person name="Zheng J."/>
            <person name="Li H."/>
            <person name="Fang K."/>
            <person name="Wang S."/>
            <person name="He J."/>
            <person name="Zhou D."/>
            <person name="Weng S."/>
            <person name="Chi M."/>
            <person name="Gu Z."/>
            <person name="He J."/>
            <person name="Li F."/>
            <person name="Wang M."/>
        </authorList>
    </citation>
    <scope>NUCLEOTIDE SEQUENCE [LARGE SCALE GENOMIC DNA]</scope>
    <source>
        <strain evidence="7">ZL_2023a</strain>
    </source>
</reference>
<dbReference type="Pfam" id="PF10350">
    <property type="entry name" value="DUF2428"/>
    <property type="match status" value="1"/>
</dbReference>
<comment type="caution">
    <text evidence="7">The sequence shown here is derived from an EMBL/GenBank/DDBJ whole genome shotgun (WGS) entry which is preliminary data.</text>
</comment>
<feature type="region of interest" description="Disordered" evidence="3">
    <location>
        <begin position="1037"/>
        <end position="1063"/>
    </location>
</feature>
<dbReference type="InterPro" id="IPR056843">
    <property type="entry name" value="THADA-like_TPR"/>
</dbReference>
<dbReference type="InterPro" id="IPR056842">
    <property type="entry name" value="THADA-like_TPR_C"/>
</dbReference>
<keyword evidence="8" id="KW-1185">Reference proteome</keyword>
<name>A0AAW0WEQ2_CHEQU</name>
<evidence type="ECO:0000259" key="4">
    <source>
        <dbReference type="Pfam" id="PF10350"/>
    </source>
</evidence>
<dbReference type="EMBL" id="JARKIK010000064">
    <property type="protein sequence ID" value="KAK8730511.1"/>
    <property type="molecule type" value="Genomic_DNA"/>
</dbReference>
<dbReference type="Pfam" id="PF25150">
    <property type="entry name" value="TPR_Trm732"/>
    <property type="match status" value="1"/>
</dbReference>
<gene>
    <name evidence="7" type="ORF">OTU49_008049</name>
</gene>
<evidence type="ECO:0000313" key="7">
    <source>
        <dbReference type="EMBL" id="KAK8730511.1"/>
    </source>
</evidence>
<proteinExistence type="inferred from homology"/>
<feature type="domain" description="tRNA (32-2'-O)-methyltransferase regulator THADA-like TPR repeats region" evidence="5">
    <location>
        <begin position="635"/>
        <end position="803"/>
    </location>
</feature>
<feature type="region of interest" description="Disordered" evidence="3">
    <location>
        <begin position="612"/>
        <end position="631"/>
    </location>
</feature>
<dbReference type="PANTHER" id="PTHR14387:SF0">
    <property type="entry name" value="DUF2428 DOMAIN-CONTAINING PROTEIN"/>
    <property type="match status" value="1"/>
</dbReference>
<evidence type="ECO:0000256" key="3">
    <source>
        <dbReference type="SAM" id="MobiDB-lite"/>
    </source>
</evidence>
<feature type="domain" description="tRNA (32-2'-O)-methyltransferase regulator THADA-like C-terminal TPR repeats region" evidence="6">
    <location>
        <begin position="1264"/>
        <end position="1445"/>
    </location>
</feature>
<accession>A0AAW0WEQ2</accession>
<protein>
    <recommendedName>
        <fullName evidence="9">DUF2428 domain-containing protein</fullName>
    </recommendedName>
</protein>
<dbReference type="GO" id="GO:0030488">
    <property type="term" value="P:tRNA methylation"/>
    <property type="evidence" value="ECO:0007669"/>
    <property type="project" value="TreeGrafter"/>
</dbReference>
<sequence>MAEVVQKITHKLFTQPLDEKIVRDIRKETELLLPDVKRLLIAEVITKVRSSLAEDDHKTLITVKLVCTGCPTLHESLAVCLEEIILACTHILHTLHTEDYSNHLCFNVAAKALHGMLQYVLPKIFHHLEKPKITNLLETVYFSLFLTLTSDKLPSEYALVIAMSFNITLAYLKSENVKAEFFSILFAINKLGMNKIQKDSKHSVEEIFTLRSESLKFQGEKFRCVKPSRLIVLLLHGLFNSGVQWIYNEGSWHDINTRSKATVEECPSTCQHSEQNAVSLEYAIISHAQTQMQKDDHNEDDGNIFLYEIYSLIKSLCKGAATFTFQAFQVLQVWLSSVRKLGSRIQQDSSHVWPGKAGKGQQDFIPNNHPSGKLIFAVQSTSQDTVFHLLNSNWENPSKGVSDVVYSCMVELLELHEDGVPGRAKDLATGILAALVSSAAWSSKSTYPPLALAISYVTPREALALQPTLPAGLVRSLSVNHLAPAGAAVYKMILGQLVFCLWFEYFFIVVCEALHGDRLTQQHVLSLWLPTTLHHYPDLHIQLLSACQDTTAGWVARMAILRVARSLGIFSLKEHDGALNQMAVTSYEKKLITANKVQSNIKEFSEIMENFSSRPMSSDDDDDDDDDKDTQGELSSLSVMSYIESAVNHLNEAVRGEALSLLCNTQKTSQPVSLEESNYIKLFFKFNMNIDSMPFRQNIKKCYKALIVRLRDASAAELKKLSFRATTVGDCSTEFLRKYKASPVLKVNIELVVWFIKLFHYNLAIDGNYQRRILSLQLLKETLLAFYEKKNSLTYSLTKRYMTVCTYINLTSENIIYHENVQNSQQVTDLTLPCTLEMLLFSCMDEMDDIRQEAEYVLEILKSSHSVLSFTEAEKWLRLGLTLCNSARSSEAESGAVLLKVISSLCCNTDHDVSTLLKTMDLSFESGNLINFLFVRVEKQFLAAQKSLLEAARCAPLHGSLLALGRCLFEGAQAIAVPFEDMQDILQRLTDLMVQMVEFMLSKLACVSPNGSAIAPSFAEMGAAVEVIIKECEGSLEEPPGAQPATSHGGHEDTQEQDEDNYEDNSLSEDHMLILSCCWQTLKICCTVSSMCVSQWLNYFSEVLLEKVLRSVVVRVLTGTRHKGAIEGARTAYSQICQVLLNTNSKIGQLVYKQVREILDQLREGVRTSVTRRAAGMAMMIQAACGAAPQTNALLINETIISLLSITETEYEEKSTTDSPPVLALHVLHSLVSHAPLAYHLMYHIPAITATCLQAFTTDSWALRNAALQLYAAAVPRMVGQKKVREDSSTLNSLTAPEFLFRHPVLVDSLLHLLSNSEDARETHQSFSHFMDMKMKERTGCKNEQLSIKISSSIVPVLSLVARLSPGTELQQNKELNDTLSKFCQVTNRLLGSPVYTIRRLSSLAIVALTPVEQTHFYINNILHVLRIPEVASTNMIHGNLFALKSFLQTYPKLIYDQHLKDNIVATLSWLMEANNKCPIIDALVLNIFILLQVSITVDMKPLDPFQPGMAEYLQNFTTIKIEHNFKDTVEKVLLSEHELEDPCIEHVIDSFKIHSDGSWRCKIEALLWQRLEDKPIIQRALLPIMKLLCALLEFDDSLNCVPSEKCIKKLLILLQGCYGTKAASLTLVVIAHIFNKLQDNQWFGNEVKSDMFFAFSKTISLYSEPASTDDYRLAASKALKISVKGLLYFHEDVDSAYKELLIVACTKLLQDEDSNIRDSACQIVFSFLDSDHANERNISKQTLLDMKNFSWQPHSKVLLHPNLALLEFAKIIVRRCVCTSDWSMLRVIWKICSGQYNCNFSLLYMSKSSLFESHTMNSYEEPKQLSQTLAKAMLDTLAEAPATVVQNSIPNWLQEEGEILNKNGEILGKLASQQTQLATQKKLFTATSIHIIALETLLSLGNIFNIPVNLSSPITWNSSCFCTLLDI</sequence>
<organism evidence="7 8">
    <name type="scientific">Cherax quadricarinatus</name>
    <name type="common">Australian red claw crayfish</name>
    <dbReference type="NCBI Taxonomy" id="27406"/>
    <lineage>
        <taxon>Eukaryota</taxon>
        <taxon>Metazoa</taxon>
        <taxon>Ecdysozoa</taxon>
        <taxon>Arthropoda</taxon>
        <taxon>Crustacea</taxon>
        <taxon>Multicrustacea</taxon>
        <taxon>Malacostraca</taxon>
        <taxon>Eumalacostraca</taxon>
        <taxon>Eucarida</taxon>
        <taxon>Decapoda</taxon>
        <taxon>Pleocyemata</taxon>
        <taxon>Astacidea</taxon>
        <taxon>Parastacoidea</taxon>
        <taxon>Parastacidae</taxon>
        <taxon>Cherax</taxon>
    </lineage>
</organism>
<dbReference type="InterPro" id="IPR051954">
    <property type="entry name" value="tRNA_methyltransferase_THADA"/>
</dbReference>
<evidence type="ECO:0000259" key="6">
    <source>
        <dbReference type="Pfam" id="PF25151"/>
    </source>
</evidence>
<dbReference type="InterPro" id="IPR019442">
    <property type="entry name" value="THADA/TRM732_DUF2428"/>
</dbReference>
<feature type="domain" description="DUF2428" evidence="4">
    <location>
        <begin position="985"/>
        <end position="1262"/>
    </location>
</feature>
<dbReference type="GO" id="GO:0005829">
    <property type="term" value="C:cytosol"/>
    <property type="evidence" value="ECO:0007669"/>
    <property type="project" value="TreeGrafter"/>
</dbReference>
<dbReference type="Proteomes" id="UP001445076">
    <property type="component" value="Unassembled WGS sequence"/>
</dbReference>
<dbReference type="InterPro" id="IPR016024">
    <property type="entry name" value="ARM-type_fold"/>
</dbReference>
<evidence type="ECO:0000259" key="5">
    <source>
        <dbReference type="Pfam" id="PF25150"/>
    </source>
</evidence>
<evidence type="ECO:0000256" key="2">
    <source>
        <dbReference type="ARBA" id="ARBA00022694"/>
    </source>
</evidence>
<evidence type="ECO:0000313" key="8">
    <source>
        <dbReference type="Proteomes" id="UP001445076"/>
    </source>
</evidence>
<comment type="similarity">
    <text evidence="1">Belongs to the THADA family.</text>
</comment>
<evidence type="ECO:0000256" key="1">
    <source>
        <dbReference type="ARBA" id="ARBA00010409"/>
    </source>
</evidence>
<dbReference type="Pfam" id="PF25151">
    <property type="entry name" value="TPR_Trm732_C"/>
    <property type="match status" value="1"/>
</dbReference>
<feature type="compositionally biased region" description="Acidic residues" evidence="3">
    <location>
        <begin position="618"/>
        <end position="628"/>
    </location>
</feature>
<dbReference type="PANTHER" id="PTHR14387">
    <property type="entry name" value="THADA/DEATH RECEPTOR INTERACTING PROTEIN"/>
    <property type="match status" value="1"/>
</dbReference>